<dbReference type="AlphaFoldDB" id="A0A1X0P8L6"/>
<accession>A0A1X0P8L6</accession>
<evidence type="ECO:0000313" key="14">
    <source>
        <dbReference type="EMBL" id="ORC93262.1"/>
    </source>
</evidence>
<evidence type="ECO:0000256" key="8">
    <source>
        <dbReference type="ARBA" id="ARBA00031348"/>
    </source>
</evidence>
<evidence type="ECO:0000256" key="6">
    <source>
        <dbReference type="ARBA" id="ARBA00023034"/>
    </source>
</evidence>
<sequence>MERTRVRETDYPESHSNGSEVGPTTEGATLTRERRHDSHLPLPSGTVGTHLSATPVKNTGIGGLDDNVFGTASESTSNSTRNFATSRKVQKLLDVTVNDNFRELVLYMNDAVPEFLESFLSPAGGDASTIEKDNASTVHQSPQNTVALSSTANSTFSSSSTALRTALEGRVVDLHRHFLQEWSMLNEVFEEASDLVSKLNQESELLESTLNAHAVQAEEFVARMTTLQAELSLVQQREKEMREFQEKYHFAAEEQAILEESPVDAAYLDVLRRAQVTHRKCRELLLSREHYQSAAAVMDITYTAIMKGTEKVARFLMSASSNAPGATPTNAAAFGGDSPEVTSFYLRCVHFLREENINQWAAVVEEVARLRRAAVLRQYFHLMTTGSVTTSSGTYRAGGKSDESSSQATGGTRPLEAEISNPVFFFSSLFAWLHQVIVDEDDFFSAFFSLPPTTASEGNTTTTGVIPVEKDTVGIRDDETNALLAGGGVFNENTGSGLPVSKSAILDSVFEVLCKHIQSVLEGVLERFLRNASSLHDGDSSSSSAAAAAGGGSGGGGGGGNSGSGSGSGNSGGGNSGISSGASGPIGLTGGITRLLSAATGRPLGLTSDNVGGVQRYQHVMNRSQQEALVVATLMSLTNGLRTAHTLLQLFTYYTYSSFTPLLGREASLTRLIADDSKLQLLRVYHMLAKQIAEHALDSVASVVSRSTVLRRLASAEAAAAAAAAAVVEDGNKKSETATSFVTEFLLEYASEEERDNDGNVINEEHLRQQQQVLSGARSSSVCSRSSSNFPNNPYHRSGLSKHQAQAADLLRTLYSMVLPTPPEVEECLRVLQSTMFEAEKHVEIMDSLRAAHLKSSPSSDSMTTNPSAYHEQFFTVLVQHVLSFPVVLARQPTISGTLDDPCKLVLQLNTMVALQETLAPHLQLLALGNAAAGHTTPLSNVVPERIHQLTKELTISLSHCAVKHYFKHKSQSGVTGSSDEMSSSVVVGSTEVEKKNSVMDINIDDDDVQFDAATITTQLSDFYGVVAATGRVYVPIIAALRSARLREEVMRGVLRALCDVYEARYKRLLQLQQQESHVEQSEGTPTSSFTVNDLDPKKLRILLDVVPASSSST</sequence>
<dbReference type="PANTHER" id="PTHR21506:SF0">
    <property type="entry name" value="CONSERVED OLIGOMERIC GOLGI COMPLEX SUBUNIT 6"/>
    <property type="match status" value="1"/>
</dbReference>
<keyword evidence="7 9" id="KW-0472">Membrane</keyword>
<feature type="region of interest" description="Disordered" evidence="11">
    <location>
        <begin position="536"/>
        <end position="580"/>
    </location>
</feature>
<dbReference type="VEuPathDB" id="TriTrypDB:TM35_000011390"/>
<dbReference type="OrthoDB" id="272987at2759"/>
<comment type="subunit">
    <text evidence="9">Component of the conserved oligomeric Golgi complex.</text>
</comment>
<evidence type="ECO:0000256" key="5">
    <source>
        <dbReference type="ARBA" id="ARBA00022927"/>
    </source>
</evidence>
<feature type="compositionally biased region" description="Polar residues" evidence="11">
    <location>
        <begin position="46"/>
        <end position="57"/>
    </location>
</feature>
<dbReference type="GO" id="GO:0015031">
    <property type="term" value="P:protein transport"/>
    <property type="evidence" value="ECO:0007669"/>
    <property type="project" value="UniProtKB-KW"/>
</dbReference>
<feature type="compositionally biased region" description="Gly residues" evidence="11">
    <location>
        <begin position="549"/>
        <end position="576"/>
    </location>
</feature>
<keyword evidence="10" id="KW-0175">Coiled coil</keyword>
<dbReference type="GO" id="GO:0000139">
    <property type="term" value="C:Golgi membrane"/>
    <property type="evidence" value="ECO:0007669"/>
    <property type="project" value="UniProtKB-SubCell"/>
</dbReference>
<dbReference type="Pfam" id="PF20653">
    <property type="entry name" value="COG6_C"/>
    <property type="match status" value="1"/>
</dbReference>
<evidence type="ECO:0000256" key="1">
    <source>
        <dbReference type="ARBA" id="ARBA00004395"/>
    </source>
</evidence>
<dbReference type="PANTHER" id="PTHR21506">
    <property type="entry name" value="COMPONENT OF OLIGOMERIC GOLGI COMPLEX 6"/>
    <property type="match status" value="1"/>
</dbReference>
<proteinExistence type="inferred from homology"/>
<comment type="subcellular location">
    <subcellularLocation>
        <location evidence="1 9">Golgi apparatus membrane</location>
        <topology evidence="1 9">Peripheral membrane protein</topology>
    </subcellularLocation>
</comment>
<dbReference type="EMBL" id="NBCO01000001">
    <property type="protein sequence ID" value="ORC93262.1"/>
    <property type="molecule type" value="Genomic_DNA"/>
</dbReference>
<dbReference type="STRING" id="67003.A0A1X0P8L6"/>
<evidence type="ECO:0000256" key="10">
    <source>
        <dbReference type="SAM" id="Coils"/>
    </source>
</evidence>
<evidence type="ECO:0000259" key="12">
    <source>
        <dbReference type="Pfam" id="PF06419"/>
    </source>
</evidence>
<dbReference type="Pfam" id="PF06419">
    <property type="entry name" value="COG6_N"/>
    <property type="match status" value="1"/>
</dbReference>
<evidence type="ECO:0000256" key="11">
    <source>
        <dbReference type="SAM" id="MobiDB-lite"/>
    </source>
</evidence>
<comment type="function">
    <text evidence="9">Required for normal Golgi function.</text>
</comment>
<name>A0A1X0P8L6_9TRYP</name>
<evidence type="ECO:0000256" key="3">
    <source>
        <dbReference type="ARBA" id="ARBA00020973"/>
    </source>
</evidence>
<feature type="domain" description="Conserved Oligomeric Golgi complex subunit 6 C-terminal" evidence="13">
    <location>
        <begin position="305"/>
        <end position="474"/>
    </location>
</feature>
<feature type="compositionally biased region" description="Basic and acidic residues" evidence="11">
    <location>
        <begin position="1"/>
        <end position="13"/>
    </location>
</feature>
<evidence type="ECO:0000256" key="9">
    <source>
        <dbReference type="RuleBase" id="RU365075"/>
    </source>
</evidence>
<comment type="caution">
    <text evidence="14">The sequence shown here is derived from an EMBL/GenBank/DDBJ whole genome shotgun (WGS) entry which is preliminary data.</text>
</comment>
<evidence type="ECO:0000256" key="4">
    <source>
        <dbReference type="ARBA" id="ARBA00022448"/>
    </source>
</evidence>
<feature type="region of interest" description="Disordered" evidence="11">
    <location>
        <begin position="1"/>
        <end position="62"/>
    </location>
</feature>
<comment type="similarity">
    <text evidence="2 9">Belongs to the COG6 family.</text>
</comment>
<keyword evidence="4 9" id="KW-0813">Transport</keyword>
<evidence type="ECO:0000313" key="15">
    <source>
        <dbReference type="Proteomes" id="UP000192257"/>
    </source>
</evidence>
<dbReference type="InterPro" id="IPR048368">
    <property type="entry name" value="COG6_N"/>
</dbReference>
<keyword evidence="6 9" id="KW-0333">Golgi apparatus</keyword>
<dbReference type="GO" id="GO:0006891">
    <property type="term" value="P:intra-Golgi vesicle-mediated transport"/>
    <property type="evidence" value="ECO:0007669"/>
    <property type="project" value="UniProtKB-UniRule"/>
</dbReference>
<feature type="domain" description="Conserved oligomeric complex COG6 N-terminal" evidence="12">
    <location>
        <begin position="157"/>
        <end position="260"/>
    </location>
</feature>
<dbReference type="InterPro" id="IPR048369">
    <property type="entry name" value="COG6_C"/>
</dbReference>
<evidence type="ECO:0000256" key="2">
    <source>
        <dbReference type="ARBA" id="ARBA00011023"/>
    </source>
</evidence>
<feature type="region of interest" description="Disordered" evidence="11">
    <location>
        <begin position="391"/>
        <end position="413"/>
    </location>
</feature>
<keyword evidence="15" id="KW-1185">Reference proteome</keyword>
<evidence type="ECO:0000256" key="7">
    <source>
        <dbReference type="ARBA" id="ARBA00023136"/>
    </source>
</evidence>
<gene>
    <name evidence="14" type="ORF">TM35_000011390</name>
</gene>
<dbReference type="RefSeq" id="XP_028887328.1">
    <property type="nucleotide sequence ID" value="XM_029020820.1"/>
</dbReference>
<keyword evidence="5 9" id="KW-0653">Protein transport</keyword>
<dbReference type="GeneID" id="39980600"/>
<dbReference type="GO" id="GO:0017119">
    <property type="term" value="C:Golgi transport complex"/>
    <property type="evidence" value="ECO:0007669"/>
    <property type="project" value="UniProtKB-UniRule"/>
</dbReference>
<reference evidence="14 15" key="1">
    <citation type="submission" date="2017-03" db="EMBL/GenBank/DDBJ databases">
        <title>An alternative strategy for trypanosome survival in the mammalian bloodstream revealed through genome and transcriptome analysis of the ubiquitous bovine parasite Trypanosoma (Megatrypanum) theileri.</title>
        <authorList>
            <person name="Kelly S."/>
            <person name="Ivens A."/>
            <person name="Mott A."/>
            <person name="O'Neill E."/>
            <person name="Emms D."/>
            <person name="Macleod O."/>
            <person name="Voorheis P."/>
            <person name="Matthews J."/>
            <person name="Matthews K."/>
            <person name="Carrington M."/>
        </authorList>
    </citation>
    <scope>NUCLEOTIDE SEQUENCE [LARGE SCALE GENOMIC DNA]</scope>
    <source>
        <strain evidence="14">Edinburgh</strain>
    </source>
</reference>
<organism evidence="14 15">
    <name type="scientific">Trypanosoma theileri</name>
    <dbReference type="NCBI Taxonomy" id="67003"/>
    <lineage>
        <taxon>Eukaryota</taxon>
        <taxon>Discoba</taxon>
        <taxon>Euglenozoa</taxon>
        <taxon>Kinetoplastea</taxon>
        <taxon>Metakinetoplastina</taxon>
        <taxon>Trypanosomatida</taxon>
        <taxon>Trypanosomatidae</taxon>
        <taxon>Trypanosoma</taxon>
    </lineage>
</organism>
<feature type="coiled-coil region" evidence="10">
    <location>
        <begin position="189"/>
        <end position="254"/>
    </location>
</feature>
<dbReference type="SMART" id="SM01087">
    <property type="entry name" value="COG6"/>
    <property type="match status" value="1"/>
</dbReference>
<protein>
    <recommendedName>
        <fullName evidence="3 9">Conserved oligomeric Golgi complex subunit 6</fullName>
        <shortName evidence="9">COG complex subunit 6</shortName>
    </recommendedName>
    <alternativeName>
        <fullName evidence="8 9">Component of oligomeric Golgi complex 6</fullName>
    </alternativeName>
</protein>
<dbReference type="Proteomes" id="UP000192257">
    <property type="component" value="Unassembled WGS sequence"/>
</dbReference>
<evidence type="ECO:0000259" key="13">
    <source>
        <dbReference type="Pfam" id="PF20653"/>
    </source>
</evidence>
<dbReference type="InterPro" id="IPR010490">
    <property type="entry name" value="COG6"/>
</dbReference>